<dbReference type="AlphaFoldDB" id="A0A117QXW6"/>
<evidence type="ECO:0000313" key="3">
    <source>
        <dbReference type="Proteomes" id="UP000053669"/>
    </source>
</evidence>
<dbReference type="EMBL" id="LMWU01000046">
    <property type="protein sequence ID" value="KUN60016.1"/>
    <property type="molecule type" value="Genomic_DNA"/>
</dbReference>
<gene>
    <name evidence="2" type="ORF">AQJ46_38460</name>
</gene>
<proteinExistence type="predicted"/>
<evidence type="ECO:0000256" key="1">
    <source>
        <dbReference type="SAM" id="MobiDB-lite"/>
    </source>
</evidence>
<organism evidence="2 3">
    <name type="scientific">Streptomyces canus</name>
    <dbReference type="NCBI Taxonomy" id="58343"/>
    <lineage>
        <taxon>Bacteria</taxon>
        <taxon>Bacillati</taxon>
        <taxon>Actinomycetota</taxon>
        <taxon>Actinomycetes</taxon>
        <taxon>Kitasatosporales</taxon>
        <taxon>Streptomycetaceae</taxon>
        <taxon>Streptomyces</taxon>
        <taxon>Streptomyces aurantiacus group</taxon>
    </lineage>
</organism>
<dbReference type="Proteomes" id="UP000053669">
    <property type="component" value="Unassembled WGS sequence"/>
</dbReference>
<protein>
    <submittedName>
        <fullName evidence="2">Uncharacterized protein</fullName>
    </submittedName>
</protein>
<feature type="region of interest" description="Disordered" evidence="1">
    <location>
        <begin position="1"/>
        <end position="51"/>
    </location>
</feature>
<evidence type="ECO:0000313" key="2">
    <source>
        <dbReference type="EMBL" id="KUN60016.1"/>
    </source>
</evidence>
<feature type="region of interest" description="Disordered" evidence="1">
    <location>
        <begin position="104"/>
        <end position="201"/>
    </location>
</feature>
<name>A0A117QXW6_9ACTN</name>
<sequence>MHPVGTEPELVGQRAPRRGQAALGAERGLGRAGRAGGEVEEEPVVGGGAGGVGFGVGVGREQGVVLLGAGHQQTDAGEVEAPQQRQVGRLRDQQAALGVQDVAGQFESPAGGVDAGDGGTGERGGAQPQRVLGGVVEQHTDVGPGARQQVGEQRRPGGGADGDLMVGEHPPLEPQPGPVVAPPAGDELRDRTPPGVHGGVR</sequence>
<accession>A0A117QXW6</accession>
<feature type="compositionally biased region" description="Gly residues" evidence="1">
    <location>
        <begin position="113"/>
        <end position="124"/>
    </location>
</feature>
<reference evidence="2 3" key="1">
    <citation type="submission" date="2015-10" db="EMBL/GenBank/DDBJ databases">
        <title>Draft genome sequence of Streptomyces canus DSM 40017, type strain for the species Streptomyces canus.</title>
        <authorList>
            <person name="Ruckert C."/>
            <person name="Winkler A."/>
            <person name="Kalinowski J."/>
            <person name="Kampfer P."/>
            <person name="Glaeser S."/>
        </authorList>
    </citation>
    <scope>NUCLEOTIDE SEQUENCE [LARGE SCALE GENOMIC DNA]</scope>
    <source>
        <strain evidence="2 3">DSM 40017</strain>
    </source>
</reference>
<comment type="caution">
    <text evidence="2">The sequence shown here is derived from an EMBL/GenBank/DDBJ whole genome shotgun (WGS) entry which is preliminary data.</text>
</comment>
<feature type="compositionally biased region" description="Pro residues" evidence="1">
    <location>
        <begin position="172"/>
        <end position="181"/>
    </location>
</feature>